<sequence length="584" mass="64980">MDFDYQRLKDVESRQEEQISCLPIQPQKLVPHQHSAQDPPTRQTPPIKPRRSLKVPKNPREEVVALPARQEEQISCLPIQPKKLVPHQHSAQDPPTRQTPPIKPRRSLKVPKNPREVAALPAKQTNGQENETVVKRVSPAVILGGPGPLKPLSPSIRAHTLLWFERTQIPRLRQPGHPLPRWLHGFATRREAEELLKDKQQGCFLIRLSESKIGFVLSYRGKDRCRHFIIEEEQGCRGACYLIAGEESRHRSMQELVSYYTQNPVGLFNEILNTPCDESSESCEGTVKLGLQDEGGETTKVTEKEPTVPSSIAPSAPDTVQVQEILASSAPTDDRTPEYAVVRKVLKKSCSLPERPLRELMEVTNLIAPPQDMTKTGVSCVGACGSGDDNTKALYAQVYKPPSMLSQADITPKVNVGNPPGQRGVASSTVLLTSSGSAGDPSKLEPLHTYEETPHLAQHEEEEAKEHINFYAMGRWPDAERNAGGQDHQHHLYSEVNLRMREAPSHVPLPARTAPKRPLRTHRWVVNCPPRSDESVQRCGDAILSSPSRPGVFLPPRSERPDPGTSIYEQIPARPTSSKPSPYP</sequence>
<dbReference type="GeneTree" id="ENSGT00940000160977"/>
<evidence type="ECO:0000313" key="6">
    <source>
        <dbReference type="Proteomes" id="UP000314982"/>
    </source>
</evidence>
<evidence type="ECO:0000256" key="3">
    <source>
        <dbReference type="SAM" id="MobiDB-lite"/>
    </source>
</evidence>
<dbReference type="Gene3D" id="3.30.505.10">
    <property type="entry name" value="SH2 domain"/>
    <property type="match status" value="1"/>
</dbReference>
<dbReference type="GO" id="GO:0005737">
    <property type="term" value="C:cytoplasm"/>
    <property type="evidence" value="ECO:0007669"/>
    <property type="project" value="TreeGrafter"/>
</dbReference>
<evidence type="ECO:0000259" key="4">
    <source>
        <dbReference type="PROSITE" id="PS50001"/>
    </source>
</evidence>
<proteinExistence type="predicted"/>
<keyword evidence="6" id="KW-1185">Reference proteome</keyword>
<evidence type="ECO:0000313" key="5">
    <source>
        <dbReference type="Ensembl" id="ENSHHUP00000034557.1"/>
    </source>
</evidence>
<dbReference type="Pfam" id="PF00017">
    <property type="entry name" value="SH2"/>
    <property type="match status" value="1"/>
</dbReference>
<reference evidence="5" key="2">
    <citation type="submission" date="2025-08" db="UniProtKB">
        <authorList>
            <consortium name="Ensembl"/>
        </authorList>
    </citation>
    <scope>IDENTIFICATION</scope>
</reference>
<feature type="region of interest" description="Disordered" evidence="3">
    <location>
        <begin position="1"/>
        <end position="60"/>
    </location>
</feature>
<reference evidence="5" key="3">
    <citation type="submission" date="2025-09" db="UniProtKB">
        <authorList>
            <consortium name="Ensembl"/>
        </authorList>
    </citation>
    <scope>IDENTIFICATION</scope>
</reference>
<organism evidence="5 6">
    <name type="scientific">Hucho hucho</name>
    <name type="common">huchen</name>
    <dbReference type="NCBI Taxonomy" id="62062"/>
    <lineage>
        <taxon>Eukaryota</taxon>
        <taxon>Metazoa</taxon>
        <taxon>Chordata</taxon>
        <taxon>Craniata</taxon>
        <taxon>Vertebrata</taxon>
        <taxon>Euteleostomi</taxon>
        <taxon>Actinopterygii</taxon>
        <taxon>Neopterygii</taxon>
        <taxon>Teleostei</taxon>
        <taxon>Protacanthopterygii</taxon>
        <taxon>Salmoniformes</taxon>
        <taxon>Salmonidae</taxon>
        <taxon>Salmoninae</taxon>
        <taxon>Hucho</taxon>
    </lineage>
</organism>
<keyword evidence="1 2" id="KW-0727">SH2 domain</keyword>
<name>A0A4W5M839_9TELE</name>
<dbReference type="Proteomes" id="UP000314982">
    <property type="component" value="Unassembled WGS sequence"/>
</dbReference>
<dbReference type="SUPFAM" id="SSF55550">
    <property type="entry name" value="SH2 domain"/>
    <property type="match status" value="1"/>
</dbReference>
<feature type="domain" description="SH2" evidence="4">
    <location>
        <begin position="182"/>
        <end position="276"/>
    </location>
</feature>
<feature type="region of interest" description="Disordered" evidence="3">
    <location>
        <begin position="540"/>
        <end position="584"/>
    </location>
</feature>
<feature type="region of interest" description="Disordered" evidence="3">
    <location>
        <begin position="83"/>
        <end position="111"/>
    </location>
</feature>
<dbReference type="SMART" id="SM00252">
    <property type="entry name" value="SH2"/>
    <property type="match status" value="1"/>
</dbReference>
<feature type="compositionally biased region" description="Basic and acidic residues" evidence="3">
    <location>
        <begin position="1"/>
        <end position="17"/>
    </location>
</feature>
<dbReference type="PROSITE" id="PS50001">
    <property type="entry name" value="SH2"/>
    <property type="match status" value="1"/>
</dbReference>
<dbReference type="PANTHER" id="PTHR14388">
    <property type="entry name" value="T CELL-SPECIFIC ADAPTER PROTEIN TSAD"/>
    <property type="match status" value="1"/>
</dbReference>
<dbReference type="PANTHER" id="PTHR14388:SF23">
    <property type="entry name" value="SI:CH73-109I22.2"/>
    <property type="match status" value="1"/>
</dbReference>
<evidence type="ECO:0000256" key="1">
    <source>
        <dbReference type="ARBA" id="ARBA00022999"/>
    </source>
</evidence>
<protein>
    <submittedName>
        <fullName evidence="5">Si:ch73-109i22.2</fullName>
    </submittedName>
</protein>
<accession>A0A4W5M839</accession>
<reference evidence="6" key="1">
    <citation type="submission" date="2018-06" db="EMBL/GenBank/DDBJ databases">
        <title>Genome assembly of Danube salmon.</title>
        <authorList>
            <person name="Macqueen D.J."/>
            <person name="Gundappa M.K."/>
        </authorList>
    </citation>
    <scope>NUCLEOTIDE SEQUENCE [LARGE SCALE GENOMIC DNA]</scope>
</reference>
<feature type="region of interest" description="Disordered" evidence="3">
    <location>
        <begin position="295"/>
        <end position="315"/>
    </location>
</feature>
<dbReference type="InterPro" id="IPR036860">
    <property type="entry name" value="SH2_dom_sf"/>
</dbReference>
<dbReference type="STRING" id="62062.ENSHHUP00000034557"/>
<dbReference type="AlphaFoldDB" id="A0A4W5M839"/>
<dbReference type="PRINTS" id="PR00401">
    <property type="entry name" value="SH2DOMAIN"/>
</dbReference>
<evidence type="ECO:0000256" key="2">
    <source>
        <dbReference type="PROSITE-ProRule" id="PRU00191"/>
    </source>
</evidence>
<feature type="compositionally biased region" description="Polar residues" evidence="3">
    <location>
        <begin position="575"/>
        <end position="584"/>
    </location>
</feature>
<dbReference type="Ensembl" id="ENSHHUT00000035916.1">
    <property type="protein sequence ID" value="ENSHHUP00000034557.1"/>
    <property type="gene ID" value="ENSHHUG00000021755.1"/>
</dbReference>
<dbReference type="InterPro" id="IPR000980">
    <property type="entry name" value="SH2"/>
</dbReference>